<protein>
    <recommendedName>
        <fullName evidence="3">Transposase</fullName>
    </recommendedName>
</protein>
<evidence type="ECO:0000313" key="1">
    <source>
        <dbReference type="EMBL" id="QDT16752.1"/>
    </source>
</evidence>
<gene>
    <name evidence="1" type="ORF">CA12_28590</name>
</gene>
<accession>A0A517PBL2</accession>
<sequence length="69" mass="7696">MAQRRLPDEFADVAAYHLPSNRQVAVEGGRPRTPNHVVLKVLWYVPTTGCRWRDAPPVWAAPARPHGVG</sequence>
<dbReference type="EMBL" id="CP036265">
    <property type="protein sequence ID" value="QDT16752.1"/>
    <property type="molecule type" value="Genomic_DNA"/>
</dbReference>
<organism evidence="1 2">
    <name type="scientific">Alienimonas californiensis</name>
    <dbReference type="NCBI Taxonomy" id="2527989"/>
    <lineage>
        <taxon>Bacteria</taxon>
        <taxon>Pseudomonadati</taxon>
        <taxon>Planctomycetota</taxon>
        <taxon>Planctomycetia</taxon>
        <taxon>Planctomycetales</taxon>
        <taxon>Planctomycetaceae</taxon>
        <taxon>Alienimonas</taxon>
    </lineage>
</organism>
<proteinExistence type="predicted"/>
<dbReference type="Proteomes" id="UP000318741">
    <property type="component" value="Chromosome"/>
</dbReference>
<evidence type="ECO:0000313" key="2">
    <source>
        <dbReference type="Proteomes" id="UP000318741"/>
    </source>
</evidence>
<name>A0A517PBL2_9PLAN</name>
<dbReference type="RefSeq" id="WP_207622000.1">
    <property type="nucleotide sequence ID" value="NZ_CP036265.1"/>
</dbReference>
<dbReference type="KEGG" id="acaf:CA12_28590"/>
<dbReference type="AlphaFoldDB" id="A0A517PBL2"/>
<keyword evidence="2" id="KW-1185">Reference proteome</keyword>
<evidence type="ECO:0008006" key="3">
    <source>
        <dbReference type="Google" id="ProtNLM"/>
    </source>
</evidence>
<reference evidence="1 2" key="1">
    <citation type="submission" date="2019-02" db="EMBL/GenBank/DDBJ databases">
        <title>Deep-cultivation of Planctomycetes and their phenomic and genomic characterization uncovers novel biology.</title>
        <authorList>
            <person name="Wiegand S."/>
            <person name="Jogler M."/>
            <person name="Boedeker C."/>
            <person name="Pinto D."/>
            <person name="Vollmers J."/>
            <person name="Rivas-Marin E."/>
            <person name="Kohn T."/>
            <person name="Peeters S.H."/>
            <person name="Heuer A."/>
            <person name="Rast P."/>
            <person name="Oberbeckmann S."/>
            <person name="Bunk B."/>
            <person name="Jeske O."/>
            <person name="Meyerdierks A."/>
            <person name="Storesund J.E."/>
            <person name="Kallscheuer N."/>
            <person name="Luecker S."/>
            <person name="Lage O.M."/>
            <person name="Pohl T."/>
            <person name="Merkel B.J."/>
            <person name="Hornburger P."/>
            <person name="Mueller R.-W."/>
            <person name="Bruemmer F."/>
            <person name="Labrenz M."/>
            <person name="Spormann A.M."/>
            <person name="Op den Camp H."/>
            <person name="Overmann J."/>
            <person name="Amann R."/>
            <person name="Jetten M.S.M."/>
            <person name="Mascher T."/>
            <person name="Medema M.H."/>
            <person name="Devos D.P."/>
            <person name="Kaster A.-K."/>
            <person name="Ovreas L."/>
            <person name="Rohde M."/>
            <person name="Galperin M.Y."/>
            <person name="Jogler C."/>
        </authorList>
    </citation>
    <scope>NUCLEOTIDE SEQUENCE [LARGE SCALE GENOMIC DNA]</scope>
    <source>
        <strain evidence="1 2">CA12</strain>
    </source>
</reference>